<dbReference type="GO" id="GO:0005886">
    <property type="term" value="C:plasma membrane"/>
    <property type="evidence" value="ECO:0007669"/>
    <property type="project" value="TreeGrafter"/>
</dbReference>
<dbReference type="SUPFAM" id="SSF49354">
    <property type="entry name" value="PapD-like"/>
    <property type="match status" value="1"/>
</dbReference>
<evidence type="ECO:0000259" key="3">
    <source>
        <dbReference type="PROSITE" id="PS50202"/>
    </source>
</evidence>
<feature type="coiled-coil region" evidence="2">
    <location>
        <begin position="210"/>
        <end position="244"/>
    </location>
</feature>
<dbReference type="FunFam" id="2.60.40.10:FF:000813">
    <property type="entry name" value="Vesicle-associated protein 1-1"/>
    <property type="match status" value="1"/>
</dbReference>
<dbReference type="Gene3D" id="2.60.40.10">
    <property type="entry name" value="Immunoglobulins"/>
    <property type="match status" value="1"/>
</dbReference>
<dbReference type="InterPro" id="IPR013783">
    <property type="entry name" value="Ig-like_fold"/>
</dbReference>
<dbReference type="PROSITE" id="PS50202">
    <property type="entry name" value="MSP"/>
    <property type="match status" value="1"/>
</dbReference>
<dbReference type="PANTHER" id="PTHR10809">
    <property type="entry name" value="VESICLE-ASSOCIATED MEMBRANE PROTEIN-ASSOCIATED PROTEIN"/>
    <property type="match status" value="1"/>
</dbReference>
<evidence type="ECO:0000313" key="4">
    <source>
        <dbReference type="EMBL" id="KAK7245717.1"/>
    </source>
</evidence>
<dbReference type="InterPro" id="IPR008962">
    <property type="entry name" value="PapD-like_sf"/>
</dbReference>
<accession>A0AAN9HRT3</accession>
<dbReference type="Proteomes" id="UP001372338">
    <property type="component" value="Unassembled WGS sequence"/>
</dbReference>
<sequence length="383" mass="43982">MAPTFTELLKIEPHELTFVFELNKQSSCLLHLSNTTPHYVAFKVKTTSPKKYIVNPNNGIIKPHITCDLTVTMQAQSTPLPVDFSCKDKFLIQSTIVPLGSTEDCISSDLFVKDNGKYVEEKKVRVVLNTQPSCPDPELCPEYRDLKHESSNRIYVLKDKDKVAEENGLETAKDIEEDRKDEDVFPGCNENVVDRKQESDSVQLNLAKDFEELKSKLSIMDSKLREAEETIVKLNEEKLKDNLKAEGTILKLNEEKRKDNLEKYFLKQELELSSALTPEPLDGTNYVEWSLNAQNKIRGRKRWGYVSGTKPAPKDKKSEEYETWEDEDCMVKSWLLDSMTKDIRSLFIRLTTAKEIWDTAKETYLGQLTPVLLAMCDERLSVR</sequence>
<dbReference type="InterPro" id="IPR000535">
    <property type="entry name" value="MSP_dom"/>
</dbReference>
<comment type="similarity">
    <text evidence="1">Belongs to the VAMP-associated protein (VAP) (TC 9.B.17) family.</text>
</comment>
<organism evidence="4 5">
    <name type="scientific">Crotalaria pallida</name>
    <name type="common">Smooth rattlebox</name>
    <name type="synonym">Crotalaria striata</name>
    <dbReference type="NCBI Taxonomy" id="3830"/>
    <lineage>
        <taxon>Eukaryota</taxon>
        <taxon>Viridiplantae</taxon>
        <taxon>Streptophyta</taxon>
        <taxon>Embryophyta</taxon>
        <taxon>Tracheophyta</taxon>
        <taxon>Spermatophyta</taxon>
        <taxon>Magnoliopsida</taxon>
        <taxon>eudicotyledons</taxon>
        <taxon>Gunneridae</taxon>
        <taxon>Pentapetalae</taxon>
        <taxon>rosids</taxon>
        <taxon>fabids</taxon>
        <taxon>Fabales</taxon>
        <taxon>Fabaceae</taxon>
        <taxon>Papilionoideae</taxon>
        <taxon>50 kb inversion clade</taxon>
        <taxon>genistoids sensu lato</taxon>
        <taxon>core genistoids</taxon>
        <taxon>Crotalarieae</taxon>
        <taxon>Crotalaria</taxon>
    </lineage>
</organism>
<name>A0AAN9HRT3_CROPI</name>
<proteinExistence type="inferred from homology"/>
<evidence type="ECO:0000313" key="5">
    <source>
        <dbReference type="Proteomes" id="UP001372338"/>
    </source>
</evidence>
<dbReference type="GO" id="GO:0005789">
    <property type="term" value="C:endoplasmic reticulum membrane"/>
    <property type="evidence" value="ECO:0007669"/>
    <property type="project" value="InterPro"/>
</dbReference>
<keyword evidence="5" id="KW-1185">Reference proteome</keyword>
<gene>
    <name evidence="4" type="ORF">RIF29_40566</name>
</gene>
<dbReference type="Pfam" id="PF00635">
    <property type="entry name" value="Motile_Sperm"/>
    <property type="match status" value="1"/>
</dbReference>
<dbReference type="GO" id="GO:0090158">
    <property type="term" value="P:endoplasmic reticulum membrane organization"/>
    <property type="evidence" value="ECO:0007669"/>
    <property type="project" value="TreeGrafter"/>
</dbReference>
<protein>
    <recommendedName>
        <fullName evidence="3">MSP domain-containing protein</fullName>
    </recommendedName>
</protein>
<dbReference type="PANTHER" id="PTHR10809:SF148">
    <property type="entry name" value="OS01G0936800 PROTEIN"/>
    <property type="match status" value="1"/>
</dbReference>
<dbReference type="Pfam" id="PF14244">
    <property type="entry name" value="Retrotran_gag_3"/>
    <property type="match status" value="1"/>
</dbReference>
<dbReference type="InterPro" id="IPR029472">
    <property type="entry name" value="Copia-like_N"/>
</dbReference>
<evidence type="ECO:0000256" key="1">
    <source>
        <dbReference type="ARBA" id="ARBA00008932"/>
    </source>
</evidence>
<dbReference type="GO" id="GO:0061817">
    <property type="term" value="P:endoplasmic reticulum-plasma membrane tethering"/>
    <property type="evidence" value="ECO:0007669"/>
    <property type="project" value="TreeGrafter"/>
</dbReference>
<comment type="caution">
    <text evidence="4">The sequence shown here is derived from an EMBL/GenBank/DDBJ whole genome shotgun (WGS) entry which is preliminary data.</text>
</comment>
<dbReference type="InterPro" id="IPR016763">
    <property type="entry name" value="VAP"/>
</dbReference>
<keyword evidence="2" id="KW-0175">Coiled coil</keyword>
<feature type="domain" description="MSP" evidence="3">
    <location>
        <begin position="8"/>
        <end position="129"/>
    </location>
</feature>
<reference evidence="4 5" key="1">
    <citation type="submission" date="2024-01" db="EMBL/GenBank/DDBJ databases">
        <title>The genomes of 5 underutilized Papilionoideae crops provide insights into root nodulation and disease resistanc.</title>
        <authorList>
            <person name="Yuan L."/>
        </authorList>
    </citation>
    <scope>NUCLEOTIDE SEQUENCE [LARGE SCALE GENOMIC DNA]</scope>
    <source>
        <strain evidence="4">ZHUSHIDOU_FW_LH</strain>
        <tissue evidence="4">Leaf</tissue>
    </source>
</reference>
<dbReference type="AlphaFoldDB" id="A0AAN9HRT3"/>
<evidence type="ECO:0000256" key="2">
    <source>
        <dbReference type="SAM" id="Coils"/>
    </source>
</evidence>
<dbReference type="EMBL" id="JAYWIO010000008">
    <property type="protein sequence ID" value="KAK7245717.1"/>
    <property type="molecule type" value="Genomic_DNA"/>
</dbReference>